<evidence type="ECO:0000256" key="2">
    <source>
        <dbReference type="ARBA" id="ARBA00023235"/>
    </source>
</evidence>
<accession>A0A9Q9J5C5</accession>
<evidence type="ECO:0000313" key="4">
    <source>
        <dbReference type="EMBL" id="UXC64192.1"/>
    </source>
</evidence>
<dbReference type="PANTHER" id="PTHR11934">
    <property type="entry name" value="RIBOSE-5-PHOSPHATE ISOMERASE"/>
    <property type="match status" value="1"/>
</dbReference>
<reference evidence="4" key="1">
    <citation type="submission" date="2022-09" db="EMBL/GenBank/DDBJ databases">
        <title>Complete genome of Ligilactobacillus agilis AM_LB6, isolated from chicken feces.</title>
        <authorList>
            <person name="den Bakker H.C."/>
            <person name="Mann A."/>
        </authorList>
    </citation>
    <scope>NUCLEOTIDE SEQUENCE</scope>
    <source>
        <strain evidence="4">AM_LB6</strain>
    </source>
</reference>
<dbReference type="AlphaFoldDB" id="A0A9Q9J5C5"/>
<keyword evidence="2 4" id="KW-0413">Isomerase</keyword>
<dbReference type="Proteomes" id="UP001058429">
    <property type="component" value="Chromosome"/>
</dbReference>
<evidence type="ECO:0000313" key="5">
    <source>
        <dbReference type="Proteomes" id="UP001058429"/>
    </source>
</evidence>
<dbReference type="Gene3D" id="3.40.50.1360">
    <property type="match status" value="1"/>
</dbReference>
<dbReference type="SUPFAM" id="SSF75445">
    <property type="entry name" value="D-ribose-5-phosphate isomerase (RpiA), lid domain"/>
    <property type="match status" value="1"/>
</dbReference>
<dbReference type="GO" id="GO:0006014">
    <property type="term" value="P:D-ribose metabolic process"/>
    <property type="evidence" value="ECO:0007669"/>
    <property type="project" value="TreeGrafter"/>
</dbReference>
<evidence type="ECO:0000256" key="3">
    <source>
        <dbReference type="ARBA" id="ARBA00029734"/>
    </source>
</evidence>
<dbReference type="SUPFAM" id="SSF100950">
    <property type="entry name" value="NagB/RpiA/CoA transferase-like"/>
    <property type="match status" value="1"/>
</dbReference>
<dbReference type="PANTHER" id="PTHR11934:SF0">
    <property type="entry name" value="RIBOSE-5-PHOSPHATE ISOMERASE"/>
    <property type="match status" value="1"/>
</dbReference>
<dbReference type="EMBL" id="CP104396">
    <property type="protein sequence ID" value="UXC64192.1"/>
    <property type="molecule type" value="Genomic_DNA"/>
</dbReference>
<dbReference type="GO" id="GO:0005829">
    <property type="term" value="C:cytosol"/>
    <property type="evidence" value="ECO:0007669"/>
    <property type="project" value="TreeGrafter"/>
</dbReference>
<dbReference type="InterPro" id="IPR037171">
    <property type="entry name" value="NagB/RpiA_transferase-like"/>
</dbReference>
<protein>
    <recommendedName>
        <fullName evidence="1">ribose-5-phosphate isomerase</fullName>
        <ecNumber evidence="1">5.3.1.6</ecNumber>
    </recommendedName>
    <alternativeName>
        <fullName evidence="3">Phosphoriboisomerase</fullName>
    </alternativeName>
</protein>
<dbReference type="GO" id="GO:0009052">
    <property type="term" value="P:pentose-phosphate shunt, non-oxidative branch"/>
    <property type="evidence" value="ECO:0007669"/>
    <property type="project" value="InterPro"/>
</dbReference>
<dbReference type="RefSeq" id="WP_167589476.1">
    <property type="nucleotide sequence ID" value="NZ_BLAO01000036.1"/>
</dbReference>
<sequence length="220" mass="24380">MQTIVDLALQKLRPQMSVSLGGGRNVLALTEELAKQPSKNLKLYSPSELTRAYGQKLGLEILASEQGRHFDLAFDGCDSIDYQFNCLKSKGGIHYFEKRAAQKSDEYFILTPKTRLNETLDAQLALSLEVKLERCFEILAAAQQLGLRAEIRLGQAVASYARTPLGNVLIDCFATDWQQIKDYNEQLLAKPGVVASSYFEGLVTGIIASEENGQGIIFTR</sequence>
<evidence type="ECO:0000256" key="1">
    <source>
        <dbReference type="ARBA" id="ARBA00011959"/>
    </source>
</evidence>
<proteinExistence type="predicted"/>
<dbReference type="Gene3D" id="3.30.70.260">
    <property type="match status" value="1"/>
</dbReference>
<dbReference type="Pfam" id="PF06026">
    <property type="entry name" value="Rib_5-P_isom_A"/>
    <property type="match status" value="1"/>
</dbReference>
<dbReference type="EC" id="5.3.1.6" evidence="1"/>
<gene>
    <name evidence="4" type="ORF">N4562_04015</name>
</gene>
<dbReference type="InterPro" id="IPR004788">
    <property type="entry name" value="Ribose5P_isomerase_type_A"/>
</dbReference>
<organism evidence="4 5">
    <name type="scientific">Ligilactobacillus agilis</name>
    <dbReference type="NCBI Taxonomy" id="1601"/>
    <lineage>
        <taxon>Bacteria</taxon>
        <taxon>Bacillati</taxon>
        <taxon>Bacillota</taxon>
        <taxon>Bacilli</taxon>
        <taxon>Lactobacillales</taxon>
        <taxon>Lactobacillaceae</taxon>
        <taxon>Ligilactobacillus</taxon>
    </lineage>
</organism>
<dbReference type="GO" id="GO:0004751">
    <property type="term" value="F:ribose-5-phosphate isomerase activity"/>
    <property type="evidence" value="ECO:0007669"/>
    <property type="project" value="UniProtKB-EC"/>
</dbReference>
<name>A0A9Q9J5C5_9LACO</name>
<dbReference type="GeneID" id="75136991"/>